<dbReference type="FunFam" id="2.60.40.420:FF:000045">
    <property type="entry name" value="Laccase 2"/>
    <property type="match status" value="1"/>
</dbReference>
<accession>A0A2C9JW58</accession>
<evidence type="ECO:0000256" key="2">
    <source>
        <dbReference type="ARBA" id="ARBA00022723"/>
    </source>
</evidence>
<dbReference type="Pfam" id="PF00394">
    <property type="entry name" value="Cu-oxidase"/>
    <property type="match status" value="1"/>
</dbReference>
<evidence type="ECO:0000313" key="8">
    <source>
        <dbReference type="EnsemblMetazoa" id="BGLB008958-PB"/>
    </source>
</evidence>
<dbReference type="VEuPathDB" id="VectorBase:BGLB008958"/>
<dbReference type="KEGG" id="bgt:106070442"/>
<evidence type="ECO:0008006" key="10">
    <source>
        <dbReference type="Google" id="ProtNLM"/>
    </source>
</evidence>
<keyword evidence="2" id="KW-0479">Metal-binding</keyword>
<keyword evidence="3" id="KW-0560">Oxidoreductase</keyword>
<feature type="signal peptide" evidence="5">
    <location>
        <begin position="1"/>
        <end position="21"/>
    </location>
</feature>
<comment type="similarity">
    <text evidence="1">Belongs to the multicopper oxidase family.</text>
</comment>
<dbReference type="STRING" id="6526.A0A2C9JW58"/>
<reference evidence="8" key="1">
    <citation type="submission" date="2020-05" db="UniProtKB">
        <authorList>
            <consortium name="EnsemblMetazoa"/>
        </authorList>
    </citation>
    <scope>IDENTIFICATION</scope>
    <source>
        <strain evidence="8">BB02</strain>
    </source>
</reference>
<protein>
    <recommendedName>
        <fullName evidence="10">Plastocyanin-like domain-containing protein</fullName>
    </recommendedName>
</protein>
<dbReference type="PANTHER" id="PTHR11709">
    <property type="entry name" value="MULTI-COPPER OXIDASE"/>
    <property type="match status" value="1"/>
</dbReference>
<dbReference type="VEuPathDB" id="VectorBase:BGLAX_027921"/>
<organism evidence="8 9">
    <name type="scientific">Biomphalaria glabrata</name>
    <name type="common">Bloodfluke planorb</name>
    <name type="synonym">Freshwater snail</name>
    <dbReference type="NCBI Taxonomy" id="6526"/>
    <lineage>
        <taxon>Eukaryota</taxon>
        <taxon>Metazoa</taxon>
        <taxon>Spiralia</taxon>
        <taxon>Lophotrochozoa</taxon>
        <taxon>Mollusca</taxon>
        <taxon>Gastropoda</taxon>
        <taxon>Heterobranchia</taxon>
        <taxon>Euthyneura</taxon>
        <taxon>Panpulmonata</taxon>
        <taxon>Hygrophila</taxon>
        <taxon>Lymnaeoidea</taxon>
        <taxon>Planorbidae</taxon>
        <taxon>Biomphalaria</taxon>
    </lineage>
</organism>
<evidence type="ECO:0000256" key="5">
    <source>
        <dbReference type="SAM" id="SignalP"/>
    </source>
</evidence>
<evidence type="ECO:0000256" key="1">
    <source>
        <dbReference type="ARBA" id="ARBA00010609"/>
    </source>
</evidence>
<dbReference type="GO" id="GO:0006826">
    <property type="term" value="P:iron ion transport"/>
    <property type="evidence" value="ECO:0007669"/>
    <property type="project" value="TreeGrafter"/>
</dbReference>
<feature type="domain" description="Plastocyanin-like" evidence="6">
    <location>
        <begin position="156"/>
        <end position="323"/>
    </location>
</feature>
<feature type="chain" id="PRO_5012248627" description="Plastocyanin-like domain-containing protein" evidence="5">
    <location>
        <begin position="22"/>
        <end position="340"/>
    </location>
</feature>
<evidence type="ECO:0000256" key="3">
    <source>
        <dbReference type="ARBA" id="ARBA00023002"/>
    </source>
</evidence>
<dbReference type="AlphaFoldDB" id="A0A2C9JW58"/>
<dbReference type="GO" id="GO:0005886">
    <property type="term" value="C:plasma membrane"/>
    <property type="evidence" value="ECO:0007669"/>
    <property type="project" value="TreeGrafter"/>
</dbReference>
<dbReference type="InterPro" id="IPR008972">
    <property type="entry name" value="Cupredoxin"/>
</dbReference>
<gene>
    <name evidence="8" type="primary">106070442</name>
</gene>
<dbReference type="GO" id="GO:0016491">
    <property type="term" value="F:oxidoreductase activity"/>
    <property type="evidence" value="ECO:0007669"/>
    <property type="project" value="UniProtKB-KW"/>
</dbReference>
<dbReference type="EnsemblMetazoa" id="BGLB008958-RB">
    <property type="protein sequence ID" value="BGLB008958-PB"/>
    <property type="gene ID" value="BGLB008958"/>
</dbReference>
<evidence type="ECO:0000313" key="9">
    <source>
        <dbReference type="Proteomes" id="UP000076420"/>
    </source>
</evidence>
<sequence length="340" mass="38652">MMWSRLLAALMLSVFTDNAMSACPKDKNVCEYWLEVESFMTMMDYKTAVYASGGKLYHFNVTNTTLETHISDTNVITADGWENQRLVIAVNKTIPGPTIECPILPGQTFTYRFVADPKGTFWYHAHTGTQLSMGLLGPFIVRENQSMPMGEEMGEHIMMLQDWNHDMDAELLHHKMLYGNFENRTRVEFTGSLEGGNFSMFKFHSGLINGKGRYFKPDGTFIEAPLSVFTVEQSKSYRFRVIGAGNLYPFRVSIDGHPLKIVATDGNELDPLLVESFIINPGERYDFVVVANQSIDNYWIRGETLEVNVKNHTALAIFRYANAPDTDPLTKRRQCLQSHK</sequence>
<dbReference type="Proteomes" id="UP000076420">
    <property type="component" value="Unassembled WGS sequence"/>
</dbReference>
<proteinExistence type="inferred from homology"/>
<keyword evidence="4" id="KW-0186">Copper</keyword>
<feature type="domain" description="Plastocyanin-like" evidence="7">
    <location>
        <begin position="100"/>
        <end position="145"/>
    </location>
</feature>
<evidence type="ECO:0000259" key="6">
    <source>
        <dbReference type="Pfam" id="PF00394"/>
    </source>
</evidence>
<name>A0A2C9JW58_BIOGL</name>
<evidence type="ECO:0000256" key="4">
    <source>
        <dbReference type="ARBA" id="ARBA00023008"/>
    </source>
</evidence>
<keyword evidence="5" id="KW-0732">Signal</keyword>
<dbReference type="GO" id="GO:0005507">
    <property type="term" value="F:copper ion binding"/>
    <property type="evidence" value="ECO:0007669"/>
    <property type="project" value="InterPro"/>
</dbReference>
<dbReference type="InterPro" id="IPR001117">
    <property type="entry name" value="Cu-oxidase_2nd"/>
</dbReference>
<dbReference type="Gene3D" id="2.60.40.420">
    <property type="entry name" value="Cupredoxins - blue copper proteins"/>
    <property type="match status" value="2"/>
</dbReference>
<dbReference type="SUPFAM" id="SSF49503">
    <property type="entry name" value="Cupredoxins"/>
    <property type="match status" value="2"/>
</dbReference>
<dbReference type="InterPro" id="IPR011707">
    <property type="entry name" value="Cu-oxidase-like_N"/>
</dbReference>
<dbReference type="CDD" id="cd13884">
    <property type="entry name" value="CuRO_2_tcLCC_insect_like"/>
    <property type="match status" value="1"/>
</dbReference>
<evidence type="ECO:0000259" key="7">
    <source>
        <dbReference type="Pfam" id="PF07732"/>
    </source>
</evidence>
<dbReference type="Pfam" id="PF07732">
    <property type="entry name" value="Cu-oxidase_3"/>
    <property type="match status" value="1"/>
</dbReference>
<dbReference type="PANTHER" id="PTHR11709:SF394">
    <property type="entry name" value="FI03373P-RELATED"/>
    <property type="match status" value="1"/>
</dbReference>
<dbReference type="InterPro" id="IPR045087">
    <property type="entry name" value="Cu-oxidase_fam"/>
</dbReference>